<dbReference type="RefSeq" id="WP_211802313.1">
    <property type="nucleotide sequence ID" value="NZ_JAGSCS010000016.1"/>
</dbReference>
<dbReference type="InterPro" id="IPR027477">
    <property type="entry name" value="Succ_DH/fumarate_Rdtase_cat_sf"/>
</dbReference>
<dbReference type="GO" id="GO:0005886">
    <property type="term" value="C:plasma membrane"/>
    <property type="evidence" value="ECO:0007669"/>
    <property type="project" value="TreeGrafter"/>
</dbReference>
<dbReference type="Gene3D" id="3.90.700.10">
    <property type="entry name" value="Succinate dehydrogenase/fumarate reductase flavoprotein, catalytic domain"/>
    <property type="match status" value="1"/>
</dbReference>
<organism evidence="4 5">
    <name type="scientific">Proteiniclasticum sediminis</name>
    <dbReference type="NCBI Taxonomy" id="2804028"/>
    <lineage>
        <taxon>Bacteria</taxon>
        <taxon>Bacillati</taxon>
        <taxon>Bacillota</taxon>
        <taxon>Clostridia</taxon>
        <taxon>Eubacteriales</taxon>
        <taxon>Clostridiaceae</taxon>
        <taxon>Proteiniclasticum</taxon>
    </lineage>
</organism>
<sequence length="654" mass="73839">MEQVIRIKDREIPVNWHSTLVVGSGCAGYNAANRLLEYGEKDVVLLTENRRAGTSRNTGSDKQTYYKLTLSGKEPDSVLEMGKTLYAGMAVDGPIALAEAASSVQCFLNLVELGVPFPRNRYGGFIGYKTDHDPRERGTSVGPLTSRKMTERLEEKALSLGLQIRDHHLVVAILADKDTYKGVLVLDTAEGDPQRMLKLYLSHSIVYATGGPANIYKDSVYPHGHYGMSGIALEAGVKGRNLTEWQYGLASLRPRWNVSGTYMQVLPRLISTDKEGENGREFLLDYFQDQYEALSQVFLKGYQWPFDIRKAQGGSSLIDLLVYTETKLKGRRVFLDYRENPFTEELDFEKLHPEARDYLKKAGAAFGTPLERLLQMNPPAYQFYLDRGVDLKVRPLEIALSAQHNNGGLAMNEWWQTNLEGFFAAGEVAGSHGIYRPGGSALNAGQVGSLRAAKYISAHRAQKSCPLVSVQEYLGDAFDRILQRMDMMDECTGEVSNVKDLLTAAQERMSAVGAPIRDSQKIRSYLEELTQTLQNFRSQVSIASEKELPELYRLYDVYLSQLFYLTAMTDYADQGGKSRGSSLYFAEDGEKPLDALENLFRFHLDPGTRDEEIQEIQTVQGKLQVTWRRREPLPVEEEFFENVWRDYREHENIV</sequence>
<evidence type="ECO:0000313" key="5">
    <source>
        <dbReference type="Proteomes" id="UP000675379"/>
    </source>
</evidence>
<keyword evidence="1" id="KW-0285">Flavoprotein</keyword>
<dbReference type="Proteomes" id="UP000675379">
    <property type="component" value="Unassembled WGS sequence"/>
</dbReference>
<dbReference type="InterPro" id="IPR030664">
    <property type="entry name" value="SdhA/FrdA/AprA"/>
</dbReference>
<dbReference type="PANTHER" id="PTHR11632">
    <property type="entry name" value="SUCCINATE DEHYDROGENASE 2 FLAVOPROTEIN SUBUNIT"/>
    <property type="match status" value="1"/>
</dbReference>
<evidence type="ECO:0000313" key="4">
    <source>
        <dbReference type="EMBL" id="MBR0576897.1"/>
    </source>
</evidence>
<dbReference type="PANTHER" id="PTHR11632:SF51">
    <property type="entry name" value="SUCCINATE DEHYDROGENASE [UBIQUINONE] FLAVOPROTEIN SUBUNIT, MITOCHONDRIAL"/>
    <property type="match status" value="1"/>
</dbReference>
<comment type="caution">
    <text evidence="4">The sequence shown here is derived from an EMBL/GenBank/DDBJ whole genome shotgun (WGS) entry which is preliminary data.</text>
</comment>
<dbReference type="GO" id="GO:0009055">
    <property type="term" value="F:electron transfer activity"/>
    <property type="evidence" value="ECO:0007669"/>
    <property type="project" value="TreeGrafter"/>
</dbReference>
<protein>
    <submittedName>
        <fullName evidence="4">FAD-binding protein</fullName>
    </submittedName>
</protein>
<dbReference type="PROSITE" id="PS51257">
    <property type="entry name" value="PROKAR_LIPOPROTEIN"/>
    <property type="match status" value="1"/>
</dbReference>
<proteinExistence type="predicted"/>
<gene>
    <name evidence="4" type="ORF">KCG48_11280</name>
</gene>
<dbReference type="Pfam" id="PF00890">
    <property type="entry name" value="FAD_binding_2"/>
    <property type="match status" value="1"/>
</dbReference>
<dbReference type="SUPFAM" id="SSF51905">
    <property type="entry name" value="FAD/NAD(P)-binding domain"/>
    <property type="match status" value="1"/>
</dbReference>
<dbReference type="GO" id="GO:0050660">
    <property type="term" value="F:flavin adenine dinucleotide binding"/>
    <property type="evidence" value="ECO:0007669"/>
    <property type="project" value="TreeGrafter"/>
</dbReference>
<name>A0A941HS42_9CLOT</name>
<dbReference type="InterPro" id="IPR036188">
    <property type="entry name" value="FAD/NAD-bd_sf"/>
</dbReference>
<evidence type="ECO:0000256" key="2">
    <source>
        <dbReference type="ARBA" id="ARBA00023002"/>
    </source>
</evidence>
<evidence type="ECO:0000259" key="3">
    <source>
        <dbReference type="Pfam" id="PF00890"/>
    </source>
</evidence>
<feature type="domain" description="FAD-dependent oxidoreductase 2 FAD-binding" evidence="3">
    <location>
        <begin position="20"/>
        <end position="442"/>
    </location>
</feature>
<accession>A0A941HS42</accession>
<dbReference type="AlphaFoldDB" id="A0A941HS42"/>
<dbReference type="GO" id="GO:0009061">
    <property type="term" value="P:anaerobic respiration"/>
    <property type="evidence" value="ECO:0007669"/>
    <property type="project" value="TreeGrafter"/>
</dbReference>
<dbReference type="GO" id="GO:0033765">
    <property type="term" value="F:steroid dehydrogenase activity, acting on the CH-CH group of donors"/>
    <property type="evidence" value="ECO:0007669"/>
    <property type="project" value="UniProtKB-ARBA"/>
</dbReference>
<dbReference type="InterPro" id="IPR003953">
    <property type="entry name" value="FAD-dep_OxRdtase_2_FAD-bd"/>
</dbReference>
<dbReference type="PRINTS" id="PR00368">
    <property type="entry name" value="FADPNR"/>
</dbReference>
<reference evidence="4" key="1">
    <citation type="submission" date="2021-04" db="EMBL/GenBank/DDBJ databases">
        <title>Proteiniclasticum sedimins sp. nov., an obligate anaerobic bacterium isolated from anaerobic sludge.</title>
        <authorList>
            <person name="Liu J."/>
        </authorList>
    </citation>
    <scope>NUCLEOTIDE SEQUENCE</scope>
    <source>
        <strain evidence="4">BAD-10</strain>
    </source>
</reference>
<keyword evidence="5" id="KW-1185">Reference proteome</keyword>
<keyword evidence="2" id="KW-0560">Oxidoreductase</keyword>
<evidence type="ECO:0000256" key="1">
    <source>
        <dbReference type="ARBA" id="ARBA00022630"/>
    </source>
</evidence>
<dbReference type="GO" id="GO:0000104">
    <property type="term" value="F:succinate dehydrogenase activity"/>
    <property type="evidence" value="ECO:0007669"/>
    <property type="project" value="TreeGrafter"/>
</dbReference>
<dbReference type="EMBL" id="JAGSCS010000016">
    <property type="protein sequence ID" value="MBR0576897.1"/>
    <property type="molecule type" value="Genomic_DNA"/>
</dbReference>
<dbReference type="Gene3D" id="3.50.50.60">
    <property type="entry name" value="FAD/NAD(P)-binding domain"/>
    <property type="match status" value="2"/>
</dbReference>